<dbReference type="InterPro" id="IPR014867">
    <property type="entry name" value="Spore_coat_CotH_CotH2/3/7"/>
</dbReference>
<dbReference type="EMBL" id="CP151518">
    <property type="protein sequence ID" value="WZN67115.1"/>
    <property type="molecule type" value="Genomic_DNA"/>
</dbReference>
<reference evidence="3" key="1">
    <citation type="submission" date="2021-01" db="EMBL/GenBank/DDBJ databases">
        <authorList>
            <person name="Corre E."/>
            <person name="Pelletier E."/>
            <person name="Niang G."/>
            <person name="Scheremetjew M."/>
            <person name="Finn R."/>
            <person name="Kale V."/>
            <person name="Holt S."/>
            <person name="Cochrane G."/>
            <person name="Meng A."/>
            <person name="Brown T."/>
            <person name="Cohen L."/>
        </authorList>
    </citation>
    <scope>NUCLEOTIDE SEQUENCE</scope>
    <source>
        <strain evidence="3">RCC1871</strain>
    </source>
</reference>
<keyword evidence="4" id="KW-0167">Capsid protein</keyword>
<keyword evidence="1" id="KW-0732">Signal</keyword>
<evidence type="ECO:0000259" key="2">
    <source>
        <dbReference type="PROSITE" id="PS51841"/>
    </source>
</evidence>
<proteinExistence type="predicted"/>
<sequence length="778" mass="86253">MPTSRARHLFFFALLVSCLTCTIHAKETKAELTDLLVSDFLFVGDEIELPSSSAPSVLVTEIQFGDRAGGPDWLELFNSGDEEVDLSGVAVEILSGDEASLDGNETGKWIDAVNCEGKEPGRIGPGEYVVLAGPSKKPGAALAFRSRVLGGSLPPSLGGRGACGDVRPEGSSGFSCDQQRSWGKCLDEWMVRGGFCEKTCGRCESLEQDPLSARSQRNGGAVLSSCVLAAKLGSSGELRVVSKFPIQAVLDRAAWSVAREDAEGYTVGRVGETQKTTGAVAALEPLLAETPGRENAEGLTFGPLGPHWAESGHGGPRVSRGKFNTVEENFKSNLPIAVIKTQRWIPDDPKTRASLWLSACEAQGRGGSDLGATDALRNRKDLVCSFFDAPAYDGNAGIELRGRSSQRYPKKQYGMEFWDETGNGMDVAALGLPAEEDWVLGAPYVDRSLMRDPLAFDMYRSMGRWAPAMEFVELFLMEADGRSQLDHGAHYKGIYSLKEKIKRSSKRVAISKMDPTNATDVEGGYLLVMSSSSHDGMLNTGGPQKHKVSDLGPARVKFVYPKVPTPRQQSYISNYLESFQRALWGPQFSHPTKGYAKYIDVDSFVDYFLHTESTKNLDGYISSVYLAKDEGGKLTAGPAWDYNLAYGQAAYWDGYYREPWGFTHVGPNQKRYSQMVHWYYRLLQDPSFVRRVRARYEELRRGPWSREAVKKLFDEYATVLGAAQGRNFARWPINHVSTHHKYIPIRNWGDTWGENVRGLEEWVLDRLEWMDEWVPQLR</sequence>
<dbReference type="Proteomes" id="UP001472866">
    <property type="component" value="Chromosome 18"/>
</dbReference>
<dbReference type="PROSITE" id="PS51257">
    <property type="entry name" value="PROKAR_LIPOPROTEIN"/>
    <property type="match status" value="1"/>
</dbReference>
<dbReference type="InterPro" id="IPR001322">
    <property type="entry name" value="Lamin_tail_dom"/>
</dbReference>
<keyword evidence="5" id="KW-1185">Reference proteome</keyword>
<gene>
    <name evidence="3" type="ORF">CROS1456_LOCUS8197</name>
    <name evidence="4" type="ORF">HKI87_18g86870</name>
</gene>
<name>A0A7S3CGC9_9CHLO</name>
<dbReference type="EMBL" id="HBHZ01010640">
    <property type="protein sequence ID" value="CAE0195106.1"/>
    <property type="molecule type" value="Transcribed_RNA"/>
</dbReference>
<feature type="chain" id="PRO_5044661290" evidence="1">
    <location>
        <begin position="26"/>
        <end position="778"/>
    </location>
</feature>
<organism evidence="3">
    <name type="scientific">Chloropicon roscoffensis</name>
    <dbReference type="NCBI Taxonomy" id="1461544"/>
    <lineage>
        <taxon>Eukaryota</taxon>
        <taxon>Viridiplantae</taxon>
        <taxon>Chlorophyta</taxon>
        <taxon>Chloropicophyceae</taxon>
        <taxon>Chloropicales</taxon>
        <taxon>Chloropicaceae</taxon>
        <taxon>Chloropicon</taxon>
    </lineage>
</organism>
<feature type="signal peptide" evidence="1">
    <location>
        <begin position="1"/>
        <end position="25"/>
    </location>
</feature>
<reference evidence="4 5" key="2">
    <citation type="submission" date="2024-03" db="EMBL/GenBank/DDBJ databases">
        <title>Complete genome sequence of the green alga Chloropicon roscoffensis RCC1871.</title>
        <authorList>
            <person name="Lemieux C."/>
            <person name="Pombert J.-F."/>
            <person name="Otis C."/>
            <person name="Turmel M."/>
        </authorList>
    </citation>
    <scope>NUCLEOTIDE SEQUENCE [LARGE SCALE GENOMIC DNA]</scope>
    <source>
        <strain evidence="4 5">RCC1871</strain>
    </source>
</reference>
<protein>
    <submittedName>
        <fullName evidence="4">Spore coat protein CotH</fullName>
    </submittedName>
</protein>
<dbReference type="Pfam" id="PF08757">
    <property type="entry name" value="CotH"/>
    <property type="match status" value="1"/>
</dbReference>
<evidence type="ECO:0000313" key="3">
    <source>
        <dbReference type="EMBL" id="CAE0195106.1"/>
    </source>
</evidence>
<keyword evidence="4" id="KW-0946">Virion</keyword>
<evidence type="ECO:0000256" key="1">
    <source>
        <dbReference type="SAM" id="SignalP"/>
    </source>
</evidence>
<feature type="domain" description="LTD" evidence="2">
    <location>
        <begin position="45"/>
        <end position="248"/>
    </location>
</feature>
<accession>A0A7S3CGC9</accession>
<evidence type="ECO:0000313" key="4">
    <source>
        <dbReference type="EMBL" id="WZN67115.1"/>
    </source>
</evidence>
<dbReference type="AlphaFoldDB" id="A0A7S3CGC9"/>
<evidence type="ECO:0000313" key="5">
    <source>
        <dbReference type="Proteomes" id="UP001472866"/>
    </source>
</evidence>
<dbReference type="PROSITE" id="PS51841">
    <property type="entry name" value="LTD"/>
    <property type="match status" value="1"/>
</dbReference>